<keyword evidence="2" id="KW-0378">Hydrolase</keyword>
<dbReference type="InterPro" id="IPR013830">
    <property type="entry name" value="SGNH_hydro"/>
</dbReference>
<dbReference type="AlphaFoldDB" id="A0A9X1XAN9"/>
<gene>
    <name evidence="2" type="ORF">LCY76_08900</name>
</gene>
<proteinExistence type="predicted"/>
<dbReference type="PANTHER" id="PTHR14209">
    <property type="entry name" value="ISOAMYL ACETATE-HYDROLYZING ESTERASE 1"/>
    <property type="match status" value="1"/>
</dbReference>
<protein>
    <submittedName>
        <fullName evidence="2">SGNH/GDSL hydrolase family protein</fullName>
    </submittedName>
</protein>
<dbReference type="Proteomes" id="UP001139011">
    <property type="component" value="Unassembled WGS sequence"/>
</dbReference>
<dbReference type="CDD" id="cd01838">
    <property type="entry name" value="Isoamyl_acetate_hydrolase_like"/>
    <property type="match status" value="1"/>
</dbReference>
<evidence type="ECO:0000259" key="1">
    <source>
        <dbReference type="Pfam" id="PF13472"/>
    </source>
</evidence>
<name>A0A9X1XAN9_9BACL</name>
<dbReference type="InterPro" id="IPR036514">
    <property type="entry name" value="SGNH_hydro_sf"/>
</dbReference>
<evidence type="ECO:0000313" key="2">
    <source>
        <dbReference type="EMBL" id="MCK6256711.1"/>
    </source>
</evidence>
<dbReference type="Pfam" id="PF13472">
    <property type="entry name" value="Lipase_GDSL_2"/>
    <property type="match status" value="1"/>
</dbReference>
<dbReference type="SUPFAM" id="SSF52266">
    <property type="entry name" value="SGNH hydrolase"/>
    <property type="match status" value="1"/>
</dbReference>
<dbReference type="InterPro" id="IPR045136">
    <property type="entry name" value="Iah1-like"/>
</dbReference>
<comment type="caution">
    <text evidence="2">The sequence shown here is derived from an EMBL/GenBank/DDBJ whole genome shotgun (WGS) entry which is preliminary data.</text>
</comment>
<feature type="domain" description="SGNH hydrolase-type esterase" evidence="1">
    <location>
        <begin position="6"/>
        <end position="171"/>
    </location>
</feature>
<organism evidence="2 3">
    <name type="scientific">Fictibacillus marinisediminis</name>
    <dbReference type="NCBI Taxonomy" id="2878389"/>
    <lineage>
        <taxon>Bacteria</taxon>
        <taxon>Bacillati</taxon>
        <taxon>Bacillota</taxon>
        <taxon>Bacilli</taxon>
        <taxon>Bacillales</taxon>
        <taxon>Fictibacillaceae</taxon>
        <taxon>Fictibacillus</taxon>
    </lineage>
</organism>
<dbReference type="RefSeq" id="WP_248252343.1">
    <property type="nucleotide sequence ID" value="NZ_JAIWJX010000002.1"/>
</dbReference>
<reference evidence="2" key="1">
    <citation type="submission" date="2021-09" db="EMBL/GenBank/DDBJ databases">
        <title>Genome analysis of Fictibacillus sp. KIGAM418 isolated from marine sediment.</title>
        <authorList>
            <person name="Seo M.-J."/>
            <person name="Cho E.-S."/>
            <person name="Hwang C.Y."/>
        </authorList>
    </citation>
    <scope>NUCLEOTIDE SEQUENCE</scope>
    <source>
        <strain evidence="2">KIGAM418</strain>
    </source>
</reference>
<dbReference type="GO" id="GO:0016787">
    <property type="term" value="F:hydrolase activity"/>
    <property type="evidence" value="ECO:0007669"/>
    <property type="project" value="UniProtKB-KW"/>
</dbReference>
<accession>A0A9X1XAN9</accession>
<dbReference type="PANTHER" id="PTHR14209:SF19">
    <property type="entry name" value="ISOAMYL ACETATE-HYDROLYZING ESTERASE 1 HOMOLOG"/>
    <property type="match status" value="1"/>
</dbReference>
<sequence length="195" mass="22532">MKTLVCFGDSITSEEKSDDGSLRLSSRVRLSLQKWNVINAGVPAETTRVALTRFQEDVLRHDPDLVTILFGANDASRHRLIEVEEYKKNLEYMIEKLGPSKVILVSPSPVNERFQHARSNEELKNYAFAVRKLAKKYNTHFVDLWTEMINKDYCKMLNNDGLHFNKKGYKLLADLVIRKMEKISKSQASKRMLLL</sequence>
<dbReference type="EMBL" id="JAIWJX010000002">
    <property type="protein sequence ID" value="MCK6256711.1"/>
    <property type="molecule type" value="Genomic_DNA"/>
</dbReference>
<dbReference type="Gene3D" id="3.40.50.1110">
    <property type="entry name" value="SGNH hydrolase"/>
    <property type="match status" value="1"/>
</dbReference>
<keyword evidence="3" id="KW-1185">Reference proteome</keyword>
<evidence type="ECO:0000313" key="3">
    <source>
        <dbReference type="Proteomes" id="UP001139011"/>
    </source>
</evidence>